<comment type="caution">
    <text evidence="1">The sequence shown here is derived from an EMBL/GenBank/DDBJ whole genome shotgun (WGS) entry which is preliminary data.</text>
</comment>
<evidence type="ECO:0000313" key="1">
    <source>
        <dbReference type="EMBL" id="KAF9409338.1"/>
    </source>
</evidence>
<protein>
    <submittedName>
        <fullName evidence="1">Uncharacterized protein</fullName>
    </submittedName>
</protein>
<sequence length="72" mass="8195">MGTVEHSGQCHARAQNGKFASEFPFLSGLRKIKFNEKRIGQCVHTGEAQLIKPPNRFTASQQYKYFLINLLI</sequence>
<dbReference type="EMBL" id="JACKWZ010000324">
    <property type="protein sequence ID" value="KAF9409338.1"/>
    <property type="molecule type" value="Genomic_DNA"/>
</dbReference>
<gene>
    <name evidence="1" type="ORF">HW555_011282</name>
</gene>
<reference evidence="1" key="1">
    <citation type="submission" date="2020-08" db="EMBL/GenBank/DDBJ databases">
        <title>Spodoptera exigua strain:BAW_Kor-Di-RS1 Genome sequencing and assembly.</title>
        <authorList>
            <person name="Kim J."/>
            <person name="Nam H.Y."/>
            <person name="Kwon M."/>
            <person name="Choi J.H."/>
            <person name="Cho S.R."/>
            <person name="Kim G.-H."/>
        </authorList>
    </citation>
    <scope>NUCLEOTIDE SEQUENCE</scope>
    <source>
        <strain evidence="1">BAW_Kor-Di-RS1</strain>
        <tissue evidence="1">Whole-body</tissue>
    </source>
</reference>
<name>A0A835G973_SPOEX</name>
<organism evidence="1 2">
    <name type="scientific">Spodoptera exigua</name>
    <name type="common">Beet armyworm</name>
    <name type="synonym">Noctua fulgens</name>
    <dbReference type="NCBI Taxonomy" id="7107"/>
    <lineage>
        <taxon>Eukaryota</taxon>
        <taxon>Metazoa</taxon>
        <taxon>Ecdysozoa</taxon>
        <taxon>Arthropoda</taxon>
        <taxon>Hexapoda</taxon>
        <taxon>Insecta</taxon>
        <taxon>Pterygota</taxon>
        <taxon>Neoptera</taxon>
        <taxon>Endopterygota</taxon>
        <taxon>Lepidoptera</taxon>
        <taxon>Glossata</taxon>
        <taxon>Ditrysia</taxon>
        <taxon>Noctuoidea</taxon>
        <taxon>Noctuidae</taxon>
        <taxon>Amphipyrinae</taxon>
        <taxon>Spodoptera</taxon>
    </lineage>
</organism>
<evidence type="ECO:0000313" key="2">
    <source>
        <dbReference type="Proteomes" id="UP000648187"/>
    </source>
</evidence>
<dbReference type="AlphaFoldDB" id="A0A835G973"/>
<proteinExistence type="predicted"/>
<keyword evidence="2" id="KW-1185">Reference proteome</keyword>
<dbReference type="Proteomes" id="UP000648187">
    <property type="component" value="Unassembled WGS sequence"/>
</dbReference>
<accession>A0A835G973</accession>